<dbReference type="SUPFAM" id="SSF48452">
    <property type="entry name" value="TPR-like"/>
    <property type="match status" value="2"/>
</dbReference>
<evidence type="ECO:0000313" key="3">
    <source>
        <dbReference type="Proteomes" id="UP000253782"/>
    </source>
</evidence>
<dbReference type="SMART" id="SM00028">
    <property type="entry name" value="TPR"/>
    <property type="match status" value="6"/>
</dbReference>
<protein>
    <submittedName>
        <fullName evidence="2">CHAT domain-containing protein</fullName>
    </submittedName>
</protein>
<accession>A0A369UI22</accession>
<gene>
    <name evidence="2" type="ORF">DVJ77_18845</name>
</gene>
<sequence>MAVDTSAARNAQARMEDADTALALSADGALLYGAQPLKMDGYQYCSQAVALAETGDFRRSARAASQALYLAQQGKDGELQARAYRDLAIVYGYAGDDERASAFANEALKIPLKDPAKVAGPSRKVLGDIAARQGRYADAVAAYRQAMEASSDQYRSLVQLSLANVLIDQGDTAAAREQLQALKTAQTDDTLVSQAQRIEARLLLAEKKPADALALYQRIERHADGSDAGYQRFWAQDGIARSQLALGDKAQAAATWANALQHLDDVRAQFRSEEFKIGLFSNVQNAFEQAIDLYSQNGEAAKAFDLSERSRARALLDEVRDRAKLHSDLAGTIEVAELQKRLRPDERVVEFHALPGRLLVWVVASDGIREQSYPISRADLVRLVDAFRNAVIAGKRSAVGAADQLGELLIKPLNLPAGVRLTIVPHGPLHYLPFQALRVDGHYLIETHPIAFTPSISIALQLIQHGTVAHGTLAAFGNPDVAPQYALPGSEAEVKALAAVYPGSELYLHGDATKRRFEQIAGSTSLIHVAAHAQADTLDPLYSRILLASENGQVHFLEAREVLELDLSKVSLVTLSACESGLGRVADGDEVLGFTRSFLSAGSSGLIVSLWPVSDDATTLLMSTLYGELARGTDVQLAMQRAQIAVLKAPGMDHPFFWAPFDVIGDWRLTVGAKS</sequence>
<dbReference type="EMBL" id="QQAH01000020">
    <property type="protein sequence ID" value="RDD80221.1"/>
    <property type="molecule type" value="Genomic_DNA"/>
</dbReference>
<feature type="domain" description="CHAT" evidence="1">
    <location>
        <begin position="402"/>
        <end position="666"/>
    </location>
</feature>
<dbReference type="InterPro" id="IPR011990">
    <property type="entry name" value="TPR-like_helical_dom_sf"/>
</dbReference>
<reference evidence="2 3" key="1">
    <citation type="submission" date="2018-07" db="EMBL/GenBank/DDBJ databases">
        <title>Dyella tabacisoli L4-6T, whole genome shotgun sequence.</title>
        <authorList>
            <person name="Zhou X.-K."/>
            <person name="Li W.-J."/>
            <person name="Duan Y.-Q."/>
        </authorList>
    </citation>
    <scope>NUCLEOTIDE SEQUENCE [LARGE SCALE GENOMIC DNA]</scope>
    <source>
        <strain evidence="2 3">L4-6</strain>
    </source>
</reference>
<dbReference type="AlphaFoldDB" id="A0A369UI22"/>
<name>A0A369UI22_9GAMM</name>
<comment type="caution">
    <text evidence="2">The sequence shown here is derived from an EMBL/GenBank/DDBJ whole genome shotgun (WGS) entry which is preliminary data.</text>
</comment>
<evidence type="ECO:0000259" key="1">
    <source>
        <dbReference type="Pfam" id="PF12770"/>
    </source>
</evidence>
<dbReference type="PANTHER" id="PTHR10098">
    <property type="entry name" value="RAPSYN-RELATED"/>
    <property type="match status" value="1"/>
</dbReference>
<organism evidence="2 3">
    <name type="scientific">Dyella tabacisoli</name>
    <dbReference type="NCBI Taxonomy" id="2282381"/>
    <lineage>
        <taxon>Bacteria</taxon>
        <taxon>Pseudomonadati</taxon>
        <taxon>Pseudomonadota</taxon>
        <taxon>Gammaproteobacteria</taxon>
        <taxon>Lysobacterales</taxon>
        <taxon>Rhodanobacteraceae</taxon>
        <taxon>Dyella</taxon>
    </lineage>
</organism>
<dbReference type="Proteomes" id="UP000253782">
    <property type="component" value="Unassembled WGS sequence"/>
</dbReference>
<dbReference type="InterPro" id="IPR024983">
    <property type="entry name" value="CHAT_dom"/>
</dbReference>
<dbReference type="Gene3D" id="1.25.40.10">
    <property type="entry name" value="Tetratricopeptide repeat domain"/>
    <property type="match status" value="2"/>
</dbReference>
<evidence type="ECO:0000313" key="2">
    <source>
        <dbReference type="EMBL" id="RDD80221.1"/>
    </source>
</evidence>
<keyword evidence="3" id="KW-1185">Reference proteome</keyword>
<proteinExistence type="predicted"/>
<dbReference type="Pfam" id="PF14559">
    <property type="entry name" value="TPR_19"/>
    <property type="match status" value="1"/>
</dbReference>
<dbReference type="Pfam" id="PF12770">
    <property type="entry name" value="CHAT"/>
    <property type="match status" value="1"/>
</dbReference>
<dbReference type="OrthoDB" id="9146156at2"/>
<dbReference type="InterPro" id="IPR019734">
    <property type="entry name" value="TPR_rpt"/>
</dbReference>
<dbReference type="PANTHER" id="PTHR10098:SF108">
    <property type="entry name" value="TETRATRICOPEPTIDE REPEAT PROTEIN 28"/>
    <property type="match status" value="1"/>
</dbReference>